<dbReference type="OrthoDB" id="9813368at2"/>
<keyword evidence="2" id="KW-0472">Membrane</keyword>
<keyword evidence="1" id="KW-0732">Signal</keyword>
<evidence type="ECO:0000256" key="1">
    <source>
        <dbReference type="ARBA" id="ARBA00022729"/>
    </source>
</evidence>
<reference evidence="5 6" key="1">
    <citation type="submission" date="2016-06" db="EMBL/GenBank/DDBJ databases">
        <title>Domibacillus iocasae genome sequencing.</title>
        <authorList>
            <person name="Verma A."/>
            <person name="Pal Y."/>
            <person name="Ojha A.K."/>
            <person name="Krishnamurthi S."/>
        </authorList>
    </citation>
    <scope>NUCLEOTIDE SEQUENCE [LARGE SCALE GENOMIC DNA]</scope>
    <source>
        <strain evidence="5 6">DSM 29979</strain>
    </source>
</reference>
<keyword evidence="2" id="KW-1133">Transmembrane helix</keyword>
<dbReference type="InterPro" id="IPR050570">
    <property type="entry name" value="Cell_wall_metabolism_enzyme"/>
</dbReference>
<proteinExistence type="predicted"/>
<feature type="transmembrane region" description="Helical" evidence="2">
    <location>
        <begin position="16"/>
        <end position="34"/>
    </location>
</feature>
<protein>
    <submittedName>
        <fullName evidence="5">Uncharacterized protein</fullName>
    </submittedName>
</protein>
<dbReference type="SUPFAM" id="SSF53955">
    <property type="entry name" value="Lysozyme-like"/>
    <property type="match status" value="1"/>
</dbReference>
<dbReference type="InterPro" id="IPR016047">
    <property type="entry name" value="M23ase_b-sheet_dom"/>
</dbReference>
<dbReference type="AlphaFoldDB" id="A0A1E7DQL0"/>
<dbReference type="InterPro" id="IPR047194">
    <property type="entry name" value="CwlT-like_lysozyme"/>
</dbReference>
<dbReference type="InterPro" id="IPR011055">
    <property type="entry name" value="Dup_hybrid_motif"/>
</dbReference>
<dbReference type="EMBL" id="MAMP01000020">
    <property type="protein sequence ID" value="OES45372.1"/>
    <property type="molecule type" value="Genomic_DNA"/>
</dbReference>
<comment type="caution">
    <text evidence="5">The sequence shown here is derived from an EMBL/GenBank/DDBJ whole genome shotgun (WGS) entry which is preliminary data.</text>
</comment>
<dbReference type="Gene3D" id="2.70.70.10">
    <property type="entry name" value="Glucose Permease (Domain IIA)"/>
    <property type="match status" value="1"/>
</dbReference>
<dbReference type="Pfam" id="PF13702">
    <property type="entry name" value="Lysozyme_like"/>
    <property type="match status" value="1"/>
</dbReference>
<dbReference type="Pfam" id="PF01551">
    <property type="entry name" value="Peptidase_M23"/>
    <property type="match status" value="1"/>
</dbReference>
<evidence type="ECO:0000259" key="3">
    <source>
        <dbReference type="Pfam" id="PF01551"/>
    </source>
</evidence>
<dbReference type="Proteomes" id="UP000095658">
    <property type="component" value="Unassembled WGS sequence"/>
</dbReference>
<keyword evidence="6" id="KW-1185">Reference proteome</keyword>
<keyword evidence="2" id="KW-0812">Transmembrane</keyword>
<dbReference type="PANTHER" id="PTHR21666:SF289">
    <property type="entry name" value="L-ALA--D-GLU ENDOPEPTIDASE"/>
    <property type="match status" value="1"/>
</dbReference>
<dbReference type="RefSeq" id="WP_069938253.1">
    <property type="nucleotide sequence ID" value="NZ_MAMP01000020.1"/>
</dbReference>
<dbReference type="SUPFAM" id="SSF51261">
    <property type="entry name" value="Duplicated hybrid motif"/>
    <property type="match status" value="1"/>
</dbReference>
<organism evidence="5 6">
    <name type="scientific">Domibacillus iocasae</name>
    <dbReference type="NCBI Taxonomy" id="1714016"/>
    <lineage>
        <taxon>Bacteria</taxon>
        <taxon>Bacillati</taxon>
        <taxon>Bacillota</taxon>
        <taxon>Bacilli</taxon>
        <taxon>Bacillales</taxon>
        <taxon>Bacillaceae</taxon>
        <taxon>Domibacillus</taxon>
    </lineage>
</organism>
<evidence type="ECO:0000313" key="5">
    <source>
        <dbReference type="EMBL" id="OES45372.1"/>
    </source>
</evidence>
<dbReference type="CDD" id="cd12797">
    <property type="entry name" value="M23_peptidase"/>
    <property type="match status" value="1"/>
</dbReference>
<sequence length="346" mass="37460">MHIKVAILAVQHWKKLLILLITIFMIMFMFFFGAQEQQQEDGYTGDGTGGDAQVSALVKRYEPLVTKYATQYGVSDYVQLLLAKMMQESGGRLPDVMQSSESIGLPRNTITDPEQSIDVGVKYFAGVLKKAGGDVKLALQSYNFGTGFIDYAKVRGGYSKEVAQSFSNMMAAKMGWSRYGDINYVDNVLCYYTGATYGVSAEGIGNPNAMGFVKPLDTKITSPFGVRIHPITGVAKLHAGIDYSCNQSPIPIRSVKKGTVTRAGWQNSSNHNAGYGQRVYVDHGGGLVTVYAHLSKIQVKVGQPIEQGQSIGLCGTTGSSTGMHLHFETIVNGKKIDPKPFVGGAL</sequence>
<dbReference type="PANTHER" id="PTHR21666">
    <property type="entry name" value="PEPTIDASE-RELATED"/>
    <property type="match status" value="1"/>
</dbReference>
<evidence type="ECO:0000256" key="2">
    <source>
        <dbReference type="SAM" id="Phobius"/>
    </source>
</evidence>
<evidence type="ECO:0000313" key="6">
    <source>
        <dbReference type="Proteomes" id="UP000095658"/>
    </source>
</evidence>
<dbReference type="Gene3D" id="1.10.530.10">
    <property type="match status" value="1"/>
</dbReference>
<name>A0A1E7DQL0_9BACI</name>
<accession>A0A1E7DQL0</accession>
<evidence type="ECO:0000259" key="4">
    <source>
        <dbReference type="Pfam" id="PF13702"/>
    </source>
</evidence>
<feature type="domain" description="CwlT-like lysozyme" evidence="4">
    <location>
        <begin position="58"/>
        <end position="196"/>
    </location>
</feature>
<feature type="domain" description="M23ase beta-sheet core" evidence="3">
    <location>
        <begin position="237"/>
        <end position="338"/>
    </location>
</feature>
<gene>
    <name evidence="5" type="ORF">BA724_05050</name>
</gene>
<dbReference type="STRING" id="1714016.BA724_05050"/>
<dbReference type="GO" id="GO:0004222">
    <property type="term" value="F:metalloendopeptidase activity"/>
    <property type="evidence" value="ECO:0007669"/>
    <property type="project" value="TreeGrafter"/>
</dbReference>
<dbReference type="InterPro" id="IPR023346">
    <property type="entry name" value="Lysozyme-like_dom_sf"/>
</dbReference>
<dbReference type="CDD" id="cd16891">
    <property type="entry name" value="CwlT-like"/>
    <property type="match status" value="1"/>
</dbReference>